<dbReference type="EMBL" id="FMCT01000012">
    <property type="protein sequence ID" value="SCF42893.1"/>
    <property type="molecule type" value="Genomic_DNA"/>
</dbReference>
<organism evidence="2 3">
    <name type="scientific">Micromonospora carbonacea</name>
    <dbReference type="NCBI Taxonomy" id="47853"/>
    <lineage>
        <taxon>Bacteria</taxon>
        <taxon>Bacillati</taxon>
        <taxon>Actinomycetota</taxon>
        <taxon>Actinomycetes</taxon>
        <taxon>Micromonosporales</taxon>
        <taxon>Micromonosporaceae</taxon>
        <taxon>Micromonospora</taxon>
    </lineage>
</organism>
<feature type="region of interest" description="Disordered" evidence="1">
    <location>
        <begin position="1"/>
        <end position="33"/>
    </location>
</feature>
<reference evidence="3" key="1">
    <citation type="submission" date="2016-06" db="EMBL/GenBank/DDBJ databases">
        <authorList>
            <person name="Varghese N."/>
            <person name="Submissions Spin"/>
        </authorList>
    </citation>
    <scope>NUCLEOTIDE SEQUENCE [LARGE SCALE GENOMIC DNA]</scope>
    <source>
        <strain evidence="3">DSM 43168</strain>
    </source>
</reference>
<keyword evidence="3" id="KW-1185">Reference proteome</keyword>
<sequence length="347" mass="38521">MTEELPLPGLHNNGAQDPDQWAPARSNRRDSYGCTRPEVGDLVAWRYAAWLVHETRPYADVDLTDKQRAKLDASVAHLTGEKRDLAYARNRPFHLVLRHHNGPLIIKPGEGRGFIRLHDGTREIHFTSWPHRNQWHRLPDPYQTCSCHGHPWPCQEIDQAVLTQHQLRKMDRLMATAQPGVCAHCLEPISTRQKTVTFPEESRLVPGAPGPTFHAGRAACWGGAEEYERAGRLADNPDVVRVASCPGVRFIHEQHGMPADQRIECSAGPFCTGLHGPSGYRQEAPCWHRVELAGNEGAYARPGFDCGYRGRGGGCIGGDLSGGGTSLSPVAGDLLWEMQQRRRGILP</sequence>
<accession>A0A1C5ACG5</accession>
<proteinExistence type="predicted"/>
<evidence type="ECO:0000313" key="3">
    <source>
        <dbReference type="Proteomes" id="UP000183585"/>
    </source>
</evidence>
<dbReference type="Proteomes" id="UP000183585">
    <property type="component" value="Unassembled WGS sequence"/>
</dbReference>
<name>A0A1C5ACG5_9ACTN</name>
<dbReference type="AlphaFoldDB" id="A0A1C5ACG5"/>
<dbReference type="RefSeq" id="WP_074476933.1">
    <property type="nucleotide sequence ID" value="NZ_FMCT01000012.1"/>
</dbReference>
<gene>
    <name evidence="2" type="ORF">GA0070563_112150</name>
</gene>
<evidence type="ECO:0000313" key="2">
    <source>
        <dbReference type="EMBL" id="SCF42893.1"/>
    </source>
</evidence>
<protein>
    <submittedName>
        <fullName evidence="2">Uncharacterized protein</fullName>
    </submittedName>
</protein>
<evidence type="ECO:0000256" key="1">
    <source>
        <dbReference type="SAM" id="MobiDB-lite"/>
    </source>
</evidence>